<gene>
    <name evidence="6" type="ORF">HB375_15525</name>
</gene>
<dbReference type="EMBL" id="JAATJS010000005">
    <property type="protein sequence ID" value="NIX78008.1"/>
    <property type="molecule type" value="Genomic_DNA"/>
</dbReference>
<accession>A0ABX0VDV8</accession>
<evidence type="ECO:0000313" key="6">
    <source>
        <dbReference type="EMBL" id="NIX78008.1"/>
    </source>
</evidence>
<organism evidence="6 7">
    <name type="scientific">Microvirga terricola</name>
    <dbReference type="NCBI Taxonomy" id="2719797"/>
    <lineage>
        <taxon>Bacteria</taxon>
        <taxon>Pseudomonadati</taxon>
        <taxon>Pseudomonadota</taxon>
        <taxon>Alphaproteobacteria</taxon>
        <taxon>Hyphomicrobiales</taxon>
        <taxon>Methylobacteriaceae</taxon>
        <taxon>Microvirga</taxon>
    </lineage>
</organism>
<dbReference type="PROSITE" id="PS50893">
    <property type="entry name" value="ABC_TRANSPORTER_2"/>
    <property type="match status" value="1"/>
</dbReference>
<protein>
    <submittedName>
        <fullName evidence="6">ABC transporter ATP-binding protein</fullName>
    </submittedName>
</protein>
<dbReference type="PANTHER" id="PTHR42788">
    <property type="entry name" value="TAURINE IMPORT ATP-BINDING PROTEIN-RELATED"/>
    <property type="match status" value="1"/>
</dbReference>
<evidence type="ECO:0000256" key="1">
    <source>
        <dbReference type="ARBA" id="ARBA00005417"/>
    </source>
</evidence>
<dbReference type="RefSeq" id="WP_167673916.1">
    <property type="nucleotide sequence ID" value="NZ_JAATJS010000005.1"/>
</dbReference>
<evidence type="ECO:0000256" key="2">
    <source>
        <dbReference type="ARBA" id="ARBA00022448"/>
    </source>
</evidence>
<dbReference type="PANTHER" id="PTHR42788:SF19">
    <property type="entry name" value="ALIPHATIC SULFONATES IMPORT ATP-BINDING PROTEIN SSUB 2"/>
    <property type="match status" value="1"/>
</dbReference>
<dbReference type="Gene3D" id="3.40.50.300">
    <property type="entry name" value="P-loop containing nucleotide triphosphate hydrolases"/>
    <property type="match status" value="1"/>
</dbReference>
<sequence length="260" mass="28340">MTEAITPLVSLQGIGKVFANGVTALAGFDLDIRAGEFISLLGPSGCGKSTALRIIAGLTHPTQGTVTWPAASSADHRDDIGFVFQEPTLMPWANVADNVWLPLRLRGVSKSDARERIAQSLALVGLEDFAKAYPRELSGGMKMRASIARALSMRPKLLLLDEPFAALDEITRFKLNDDLLRLQRELRCTIVFVTHSIYESAYLSSRIAIMTTRPGCIAAEVEAVTPTERDPNFRASPRYAALCQEVSRLLIGSVHDKGTE</sequence>
<evidence type="ECO:0000256" key="3">
    <source>
        <dbReference type="ARBA" id="ARBA00022741"/>
    </source>
</evidence>
<dbReference type="SMART" id="SM00382">
    <property type="entry name" value="AAA"/>
    <property type="match status" value="1"/>
</dbReference>
<comment type="caution">
    <text evidence="6">The sequence shown here is derived from an EMBL/GenBank/DDBJ whole genome shotgun (WGS) entry which is preliminary data.</text>
</comment>
<dbReference type="InterPro" id="IPR050166">
    <property type="entry name" value="ABC_transporter_ATP-bind"/>
</dbReference>
<keyword evidence="7" id="KW-1185">Reference proteome</keyword>
<keyword evidence="3" id="KW-0547">Nucleotide-binding</keyword>
<keyword evidence="2" id="KW-0813">Transport</keyword>
<reference evidence="6 7" key="1">
    <citation type="submission" date="2020-03" db="EMBL/GenBank/DDBJ databases">
        <title>The genome sequence of Microvirga sp. c23x22.</title>
        <authorList>
            <person name="Zhang X."/>
        </authorList>
    </citation>
    <scope>NUCLEOTIDE SEQUENCE [LARGE SCALE GENOMIC DNA]</scope>
    <source>
        <strain evidence="7">c23x22</strain>
    </source>
</reference>
<dbReference type="PROSITE" id="PS00211">
    <property type="entry name" value="ABC_TRANSPORTER_1"/>
    <property type="match status" value="1"/>
</dbReference>
<name>A0ABX0VDV8_9HYPH</name>
<dbReference type="InterPro" id="IPR003439">
    <property type="entry name" value="ABC_transporter-like_ATP-bd"/>
</dbReference>
<dbReference type="InterPro" id="IPR027417">
    <property type="entry name" value="P-loop_NTPase"/>
</dbReference>
<evidence type="ECO:0000259" key="5">
    <source>
        <dbReference type="PROSITE" id="PS50893"/>
    </source>
</evidence>
<dbReference type="CDD" id="cd03293">
    <property type="entry name" value="ABC_NrtD_SsuB_transporters"/>
    <property type="match status" value="1"/>
</dbReference>
<keyword evidence="4 6" id="KW-0067">ATP-binding</keyword>
<dbReference type="SUPFAM" id="SSF52540">
    <property type="entry name" value="P-loop containing nucleoside triphosphate hydrolases"/>
    <property type="match status" value="1"/>
</dbReference>
<dbReference type="InterPro" id="IPR003593">
    <property type="entry name" value="AAA+_ATPase"/>
</dbReference>
<evidence type="ECO:0000256" key="4">
    <source>
        <dbReference type="ARBA" id="ARBA00022840"/>
    </source>
</evidence>
<proteinExistence type="inferred from homology"/>
<comment type="similarity">
    <text evidence="1">Belongs to the ABC transporter superfamily.</text>
</comment>
<dbReference type="GO" id="GO:0005524">
    <property type="term" value="F:ATP binding"/>
    <property type="evidence" value="ECO:0007669"/>
    <property type="project" value="UniProtKB-KW"/>
</dbReference>
<evidence type="ECO:0000313" key="7">
    <source>
        <dbReference type="Proteomes" id="UP000707352"/>
    </source>
</evidence>
<dbReference type="Proteomes" id="UP000707352">
    <property type="component" value="Unassembled WGS sequence"/>
</dbReference>
<feature type="domain" description="ABC transporter" evidence="5">
    <location>
        <begin position="9"/>
        <end position="237"/>
    </location>
</feature>
<dbReference type="InterPro" id="IPR017871">
    <property type="entry name" value="ABC_transporter-like_CS"/>
</dbReference>
<dbReference type="Pfam" id="PF00005">
    <property type="entry name" value="ABC_tran"/>
    <property type="match status" value="1"/>
</dbReference>